<reference evidence="6" key="1">
    <citation type="journal article" date="2023" name="PLoS Negl. Trop. Dis.">
        <title>A genome sequence for Biomphalaria pfeifferi, the major vector snail for the human-infecting parasite Schistosoma mansoni.</title>
        <authorList>
            <person name="Bu L."/>
            <person name="Lu L."/>
            <person name="Laidemitt M.R."/>
            <person name="Zhang S.M."/>
            <person name="Mutuku M."/>
            <person name="Mkoji G."/>
            <person name="Steinauer M."/>
            <person name="Loker E.S."/>
        </authorList>
    </citation>
    <scope>NUCLEOTIDE SEQUENCE</scope>
    <source>
        <strain evidence="6">KasaAsao</strain>
    </source>
</reference>
<evidence type="ECO:0000313" key="4">
    <source>
        <dbReference type="EMBL" id="KAK0068135.1"/>
    </source>
</evidence>
<dbReference type="EMBL" id="JASAOG010000064">
    <property type="protein sequence ID" value="KAK0056034.1"/>
    <property type="molecule type" value="Genomic_DNA"/>
</dbReference>
<evidence type="ECO:0000313" key="5">
    <source>
        <dbReference type="EMBL" id="KAK0068209.1"/>
    </source>
</evidence>
<reference evidence="6" key="2">
    <citation type="submission" date="2023-04" db="EMBL/GenBank/DDBJ databases">
        <authorList>
            <person name="Bu L."/>
            <person name="Lu L."/>
            <person name="Laidemitt M.R."/>
            <person name="Zhang S.M."/>
            <person name="Mutuku M."/>
            <person name="Mkoji G."/>
            <person name="Steinauer M."/>
            <person name="Loker E.S."/>
        </authorList>
    </citation>
    <scope>NUCLEOTIDE SEQUENCE</scope>
    <source>
        <strain evidence="6">KasaAsao</strain>
        <tissue evidence="6">Whole Snail</tissue>
    </source>
</reference>
<evidence type="ECO:0000313" key="2">
    <source>
        <dbReference type="EMBL" id="KAK0056059.1"/>
    </source>
</evidence>
<name>A0AAD8C9P6_BIOPF</name>
<comment type="caution">
    <text evidence="6">The sequence shown here is derived from an EMBL/GenBank/DDBJ whole genome shotgun (WGS) entry which is preliminary data.</text>
</comment>
<sequence length="74" mass="8124">MGSQDPVKDPYCLWPHILLPKVMGSQDSVTEHLATHFPYPRSWAVKSPSLVRTVYGDTLSSPDIMGSQNSVIGP</sequence>
<protein>
    <submittedName>
        <fullName evidence="6">Uncharacterized protein</fullName>
    </submittedName>
</protein>
<evidence type="ECO:0000313" key="7">
    <source>
        <dbReference type="Proteomes" id="UP001233172"/>
    </source>
</evidence>
<dbReference type="AlphaFoldDB" id="A0AAD8C9P6"/>
<proteinExistence type="predicted"/>
<dbReference type="EMBL" id="JASAOG010000005">
    <property type="protein sequence ID" value="KAK0068259.1"/>
    <property type="molecule type" value="Genomic_DNA"/>
</dbReference>
<dbReference type="EMBL" id="JASAOG010000064">
    <property type="protein sequence ID" value="KAK0056059.1"/>
    <property type="molecule type" value="Genomic_DNA"/>
</dbReference>
<evidence type="ECO:0000313" key="6">
    <source>
        <dbReference type="EMBL" id="KAK0068259.1"/>
    </source>
</evidence>
<keyword evidence="7" id="KW-1185">Reference proteome</keyword>
<evidence type="ECO:0000313" key="3">
    <source>
        <dbReference type="EMBL" id="KAK0056068.1"/>
    </source>
</evidence>
<dbReference type="EMBL" id="JASAOG010000064">
    <property type="protein sequence ID" value="KAK0056068.1"/>
    <property type="molecule type" value="Genomic_DNA"/>
</dbReference>
<evidence type="ECO:0000313" key="1">
    <source>
        <dbReference type="EMBL" id="KAK0056034.1"/>
    </source>
</evidence>
<organism evidence="6 7">
    <name type="scientific">Biomphalaria pfeifferi</name>
    <name type="common">Bloodfluke planorb</name>
    <name type="synonym">Freshwater snail</name>
    <dbReference type="NCBI Taxonomy" id="112525"/>
    <lineage>
        <taxon>Eukaryota</taxon>
        <taxon>Metazoa</taxon>
        <taxon>Spiralia</taxon>
        <taxon>Lophotrochozoa</taxon>
        <taxon>Mollusca</taxon>
        <taxon>Gastropoda</taxon>
        <taxon>Heterobranchia</taxon>
        <taxon>Euthyneura</taxon>
        <taxon>Panpulmonata</taxon>
        <taxon>Hygrophila</taxon>
        <taxon>Lymnaeoidea</taxon>
        <taxon>Planorbidae</taxon>
        <taxon>Biomphalaria</taxon>
    </lineage>
</organism>
<dbReference type="EMBL" id="JASAOG010000005">
    <property type="protein sequence ID" value="KAK0068209.1"/>
    <property type="molecule type" value="Genomic_DNA"/>
</dbReference>
<dbReference type="EMBL" id="JASAOG010000005">
    <property type="protein sequence ID" value="KAK0068135.1"/>
    <property type="molecule type" value="Genomic_DNA"/>
</dbReference>
<gene>
    <name evidence="4" type="ORF">Bpfe_002070</name>
    <name evidence="5" type="ORF">Bpfe_002144</name>
    <name evidence="6" type="ORF">Bpfe_002194</name>
    <name evidence="1" type="ORF">Bpfe_014435</name>
    <name evidence="2" type="ORF">Bpfe_014460</name>
    <name evidence="3" type="ORF">Bpfe_014469</name>
</gene>
<dbReference type="Proteomes" id="UP001233172">
    <property type="component" value="Unassembled WGS sequence"/>
</dbReference>
<accession>A0AAD8C9P6</accession>